<dbReference type="HOGENOM" id="CLU_222095_1_0_1"/>
<proteinExistence type="predicted"/>
<gene>
    <name evidence="1" type="ORF">CGLO_10312</name>
</gene>
<organism evidence="1 2">
    <name type="scientific">Colletotrichum gloeosporioides (strain Cg-14)</name>
    <name type="common">Anthracnose fungus</name>
    <name type="synonym">Glomerella cingulata</name>
    <dbReference type="NCBI Taxonomy" id="1237896"/>
    <lineage>
        <taxon>Eukaryota</taxon>
        <taxon>Fungi</taxon>
        <taxon>Dikarya</taxon>
        <taxon>Ascomycota</taxon>
        <taxon>Pezizomycotina</taxon>
        <taxon>Sordariomycetes</taxon>
        <taxon>Hypocreomycetidae</taxon>
        <taxon>Glomerellales</taxon>
        <taxon>Glomerellaceae</taxon>
        <taxon>Colletotrichum</taxon>
        <taxon>Colletotrichum gloeosporioides species complex</taxon>
    </lineage>
</organism>
<comment type="caution">
    <text evidence="1">The sequence shown here is derived from an EMBL/GenBank/DDBJ whole genome shotgun (WGS) entry which is preliminary data.</text>
</comment>
<reference evidence="2" key="1">
    <citation type="journal article" date="2013" name="Mol. Plant Microbe Interact.">
        <title>Global aspects of pacC regulation of pathogenicity genes in Colletotrichum gloeosporioides as revealed by transcriptome analysis.</title>
        <authorList>
            <person name="Alkan N."/>
            <person name="Meng X."/>
            <person name="Friedlander G."/>
            <person name="Reuveni E."/>
            <person name="Sukno S."/>
            <person name="Sherman A."/>
            <person name="Thon M."/>
            <person name="Fluhr R."/>
            <person name="Prusky D."/>
        </authorList>
    </citation>
    <scope>NUCLEOTIDE SEQUENCE [LARGE SCALE GENOMIC DNA]</scope>
    <source>
        <strain evidence="2">Cg-14</strain>
    </source>
</reference>
<evidence type="ECO:0000313" key="1">
    <source>
        <dbReference type="EMBL" id="EQB50262.1"/>
    </source>
</evidence>
<accession>T0K3R8</accession>
<sequence>MTANIRLIS</sequence>
<name>T0K3R8_COLGC</name>
<evidence type="ECO:0000313" key="2">
    <source>
        <dbReference type="Proteomes" id="UP000015530"/>
    </source>
</evidence>
<dbReference type="EMBL" id="AMYD01002095">
    <property type="protein sequence ID" value="EQB50262.1"/>
    <property type="molecule type" value="Genomic_DNA"/>
</dbReference>
<protein>
    <submittedName>
        <fullName evidence="1">Uncharacterized protein</fullName>
    </submittedName>
</protein>
<dbReference type="Proteomes" id="UP000015530">
    <property type="component" value="Unassembled WGS sequence"/>
</dbReference>